<evidence type="ECO:0000313" key="11">
    <source>
        <dbReference type="EMBL" id="KAC9469349.1"/>
    </source>
</evidence>
<evidence type="ECO:0000256" key="1">
    <source>
        <dbReference type="ARBA" id="ARBA00004370"/>
    </source>
</evidence>
<evidence type="ECO:0000256" key="3">
    <source>
        <dbReference type="ARBA" id="ARBA00022617"/>
    </source>
</evidence>
<dbReference type="GO" id="GO:0016705">
    <property type="term" value="F:oxidoreductase activity, acting on paired donors, with incorporation or reduction of molecular oxygen"/>
    <property type="evidence" value="ECO:0007669"/>
    <property type="project" value="InterPro"/>
</dbReference>
<name>A0A5N6LAI3_9ASTR</name>
<comment type="similarity">
    <text evidence="2">Belongs to the cytochrome P450 family.</text>
</comment>
<comment type="subcellular location">
    <subcellularLocation>
        <location evidence="1">Membrane</location>
    </subcellularLocation>
</comment>
<keyword evidence="9" id="KW-0503">Monooxygenase</keyword>
<evidence type="ECO:0000256" key="8">
    <source>
        <dbReference type="ARBA" id="ARBA00023004"/>
    </source>
</evidence>
<dbReference type="GO" id="GO:0004497">
    <property type="term" value="F:monooxygenase activity"/>
    <property type="evidence" value="ECO:0007669"/>
    <property type="project" value="UniProtKB-KW"/>
</dbReference>
<keyword evidence="5" id="KW-0479">Metal-binding</keyword>
<keyword evidence="8" id="KW-0408">Iron</keyword>
<evidence type="ECO:0000256" key="6">
    <source>
        <dbReference type="ARBA" id="ARBA00022989"/>
    </source>
</evidence>
<sequence length="99" mass="11037">MLLARGLANVEGDQWVKHRKIINPAFHVEKLKENGESSKGDLLGILLDSNDKVKLQGYTTFGLSIDEVIEECKLFYIGGQETTASLLVWTMILLGEHAH</sequence>
<dbReference type="GO" id="GO:0016020">
    <property type="term" value="C:membrane"/>
    <property type="evidence" value="ECO:0007669"/>
    <property type="project" value="UniProtKB-SubCell"/>
</dbReference>
<dbReference type="InterPro" id="IPR036396">
    <property type="entry name" value="Cyt_P450_sf"/>
</dbReference>
<evidence type="ECO:0000256" key="4">
    <source>
        <dbReference type="ARBA" id="ARBA00022692"/>
    </source>
</evidence>
<dbReference type="SUPFAM" id="SSF48264">
    <property type="entry name" value="Cytochrome P450"/>
    <property type="match status" value="1"/>
</dbReference>
<dbReference type="OrthoDB" id="1470350at2759"/>
<comment type="caution">
    <text evidence="11">The sequence shown here is derived from an EMBL/GenBank/DDBJ whole genome shotgun (WGS) entry which is preliminary data.</text>
</comment>
<dbReference type="GO" id="GO:0020037">
    <property type="term" value="F:heme binding"/>
    <property type="evidence" value="ECO:0007669"/>
    <property type="project" value="InterPro"/>
</dbReference>
<dbReference type="GO" id="GO:0005506">
    <property type="term" value="F:iron ion binding"/>
    <property type="evidence" value="ECO:0007669"/>
    <property type="project" value="InterPro"/>
</dbReference>
<keyword evidence="3" id="KW-0349">Heme</keyword>
<reference evidence="11 12" key="1">
    <citation type="submission" date="2019-05" db="EMBL/GenBank/DDBJ databases">
        <title>Mikania micrantha, genome provides insights into the molecular mechanism of rapid growth.</title>
        <authorList>
            <person name="Liu B."/>
        </authorList>
    </citation>
    <scope>NUCLEOTIDE SEQUENCE [LARGE SCALE GENOMIC DNA]</scope>
    <source>
        <strain evidence="11">NLD-2019</strain>
        <tissue evidence="11">Leaf</tissue>
    </source>
</reference>
<protein>
    <recommendedName>
        <fullName evidence="13">Cytochrome P450</fullName>
    </recommendedName>
</protein>
<dbReference type="PANTHER" id="PTHR24282:SF212">
    <property type="entry name" value="CYTOCHROME P450 PROTEIN-RELATED"/>
    <property type="match status" value="1"/>
</dbReference>
<evidence type="ECO:0000256" key="2">
    <source>
        <dbReference type="ARBA" id="ARBA00010617"/>
    </source>
</evidence>
<evidence type="ECO:0008006" key="13">
    <source>
        <dbReference type="Google" id="ProtNLM"/>
    </source>
</evidence>
<proteinExistence type="inferred from homology"/>
<organism evidence="11 12">
    <name type="scientific">Mikania micrantha</name>
    <name type="common">bitter vine</name>
    <dbReference type="NCBI Taxonomy" id="192012"/>
    <lineage>
        <taxon>Eukaryota</taxon>
        <taxon>Viridiplantae</taxon>
        <taxon>Streptophyta</taxon>
        <taxon>Embryophyta</taxon>
        <taxon>Tracheophyta</taxon>
        <taxon>Spermatophyta</taxon>
        <taxon>Magnoliopsida</taxon>
        <taxon>eudicotyledons</taxon>
        <taxon>Gunneridae</taxon>
        <taxon>Pentapetalae</taxon>
        <taxon>asterids</taxon>
        <taxon>campanulids</taxon>
        <taxon>Asterales</taxon>
        <taxon>Asteraceae</taxon>
        <taxon>Asteroideae</taxon>
        <taxon>Heliantheae alliance</taxon>
        <taxon>Eupatorieae</taxon>
        <taxon>Mikania</taxon>
    </lineage>
</organism>
<dbReference type="AlphaFoldDB" id="A0A5N6LAI3"/>
<dbReference type="EMBL" id="SZYD01002515">
    <property type="protein sequence ID" value="KAC9469349.1"/>
    <property type="molecule type" value="Genomic_DNA"/>
</dbReference>
<keyword evidence="12" id="KW-1185">Reference proteome</keyword>
<dbReference type="Gene3D" id="1.10.630.10">
    <property type="entry name" value="Cytochrome P450"/>
    <property type="match status" value="1"/>
</dbReference>
<dbReference type="InterPro" id="IPR050665">
    <property type="entry name" value="Cytochrome_P450_Monooxygen"/>
</dbReference>
<accession>A0A5N6LAI3</accession>
<evidence type="ECO:0000256" key="9">
    <source>
        <dbReference type="ARBA" id="ARBA00023033"/>
    </source>
</evidence>
<gene>
    <name evidence="11" type="ORF">E3N88_45778</name>
</gene>
<evidence type="ECO:0000313" key="12">
    <source>
        <dbReference type="Proteomes" id="UP000326396"/>
    </source>
</evidence>
<evidence type="ECO:0000256" key="5">
    <source>
        <dbReference type="ARBA" id="ARBA00022723"/>
    </source>
</evidence>
<keyword evidence="4" id="KW-0812">Transmembrane</keyword>
<keyword evidence="7" id="KW-0560">Oxidoreductase</keyword>
<dbReference type="Proteomes" id="UP000326396">
    <property type="component" value="Unassembled WGS sequence"/>
</dbReference>
<dbReference type="PANTHER" id="PTHR24282">
    <property type="entry name" value="CYTOCHROME P450 FAMILY MEMBER"/>
    <property type="match status" value="1"/>
</dbReference>
<keyword evidence="10" id="KW-0472">Membrane</keyword>
<keyword evidence="6" id="KW-1133">Transmembrane helix</keyword>
<evidence type="ECO:0000256" key="10">
    <source>
        <dbReference type="ARBA" id="ARBA00023136"/>
    </source>
</evidence>
<evidence type="ECO:0000256" key="7">
    <source>
        <dbReference type="ARBA" id="ARBA00023002"/>
    </source>
</evidence>